<evidence type="ECO:0000313" key="2">
    <source>
        <dbReference type="EMBL" id="XCC96273.1"/>
    </source>
</evidence>
<feature type="transmembrane region" description="Helical" evidence="1">
    <location>
        <begin position="84"/>
        <end position="104"/>
    </location>
</feature>
<name>A0AAU8APL2_9RHOB</name>
<keyword evidence="1" id="KW-1133">Transmembrane helix</keyword>
<feature type="transmembrane region" description="Helical" evidence="1">
    <location>
        <begin position="42"/>
        <end position="64"/>
    </location>
</feature>
<gene>
    <name evidence="2" type="ORF">PVT71_16400</name>
</gene>
<keyword evidence="1" id="KW-0472">Membrane</keyword>
<dbReference type="EMBL" id="CP123385">
    <property type="protein sequence ID" value="XCC96273.1"/>
    <property type="molecule type" value="Genomic_DNA"/>
</dbReference>
<organism evidence="2">
    <name type="scientific">Alloyangia sp. H15</name>
    <dbReference type="NCBI Taxonomy" id="3029062"/>
    <lineage>
        <taxon>Bacteria</taxon>
        <taxon>Pseudomonadati</taxon>
        <taxon>Pseudomonadota</taxon>
        <taxon>Alphaproteobacteria</taxon>
        <taxon>Rhodobacterales</taxon>
        <taxon>Roseobacteraceae</taxon>
        <taxon>Alloyangia</taxon>
    </lineage>
</organism>
<dbReference type="RefSeq" id="WP_353475139.1">
    <property type="nucleotide sequence ID" value="NZ_CP123385.1"/>
</dbReference>
<sequence length="133" mass="14013">MSPFQPSPVLLALIVLKSFVYFELLALLALGRTLFGRGPSRLAALVSLGLACLGSYAGLAPMLAPQYGLTGPPLLPALSRLLTWQQGLPALLLASAPLALSAALPSRRLRGIDMLHGLLIATLLALWLAARYS</sequence>
<keyword evidence="1" id="KW-0812">Transmembrane</keyword>
<protein>
    <submittedName>
        <fullName evidence="2">Uncharacterized protein</fullName>
    </submittedName>
</protein>
<dbReference type="AlphaFoldDB" id="A0AAU8APL2"/>
<evidence type="ECO:0000256" key="1">
    <source>
        <dbReference type="SAM" id="Phobius"/>
    </source>
</evidence>
<proteinExistence type="predicted"/>
<accession>A0AAU8APL2</accession>
<feature type="transmembrane region" description="Helical" evidence="1">
    <location>
        <begin position="111"/>
        <end position="130"/>
    </location>
</feature>
<reference evidence="2" key="1">
    <citation type="submission" date="2023-02" db="EMBL/GenBank/DDBJ databases">
        <title>Description and genomic characterization of Salipiger bruguierae sp. nov., isolated from the sediment of mangrove plant Bruguiera sexangula.</title>
        <authorList>
            <person name="Long M."/>
        </authorList>
    </citation>
    <scope>NUCLEOTIDE SEQUENCE</scope>
    <source>
        <strain evidence="2">H15</strain>
    </source>
</reference>
<feature type="transmembrane region" description="Helical" evidence="1">
    <location>
        <begin position="6"/>
        <end position="30"/>
    </location>
</feature>